<dbReference type="NCBIfam" id="TIGR00005">
    <property type="entry name" value="rluA_subfam"/>
    <property type="match status" value="1"/>
</dbReference>
<proteinExistence type="inferred from homology"/>
<dbReference type="Pfam" id="PF00849">
    <property type="entry name" value="PseudoU_synth_2"/>
    <property type="match status" value="1"/>
</dbReference>
<name>A0ABS4H710_9BACL</name>
<evidence type="ECO:0000259" key="4">
    <source>
        <dbReference type="Pfam" id="PF00849"/>
    </source>
</evidence>
<dbReference type="EC" id="5.4.99.-" evidence="3"/>
<dbReference type="Proteomes" id="UP001519273">
    <property type="component" value="Unassembled WGS sequence"/>
</dbReference>
<dbReference type="InterPro" id="IPR006145">
    <property type="entry name" value="PsdUridine_synth_RsuA/RluA"/>
</dbReference>
<accession>A0ABS4H710</accession>
<evidence type="ECO:0000313" key="6">
    <source>
        <dbReference type="Proteomes" id="UP001519273"/>
    </source>
</evidence>
<dbReference type="InterPro" id="IPR006225">
    <property type="entry name" value="PsdUridine_synth_RluC/D"/>
</dbReference>
<protein>
    <recommendedName>
        <fullName evidence="3">Pseudouridine synthase</fullName>
        <ecNumber evidence="3">5.4.99.-</ecNumber>
    </recommendedName>
</protein>
<dbReference type="CDD" id="cd02869">
    <property type="entry name" value="PseudoU_synth_RluA_like"/>
    <property type="match status" value="1"/>
</dbReference>
<sequence>MSWHGNWKRRGEWLEVTPGREVMASEDRMMAAHQWLARHFGLSDKIIRGWMAENGIQLAGDRLRVRLFRAEEPEYEPYYRELNILYEDDFCLVVHKPAGMLVHPTVKEQHLTLAHAVAAYYESTGQRLRVRHIHRLDEHTSGPVLYAKNDFAHLKLDEAMRVKEIDRTYVAFVQGIVSPELQVIDLPIGKDRHHKQRRRVSPTGQHAVTHVKVVETYSNASLVRLDLDTGRTHQIRVHMSHMGHPLIGDTLYGGQSSLFPYQALHGERLSFPHPLTAEREVVEDPWPDSFHELRSSLMAEE</sequence>
<dbReference type="EMBL" id="JAGGKP010000013">
    <property type="protein sequence ID" value="MBP1938310.1"/>
    <property type="molecule type" value="Genomic_DNA"/>
</dbReference>
<dbReference type="PANTHER" id="PTHR21600">
    <property type="entry name" value="MITOCHONDRIAL RNA PSEUDOURIDINE SYNTHASE"/>
    <property type="match status" value="1"/>
</dbReference>
<dbReference type="RefSeq" id="WP_209852565.1">
    <property type="nucleotide sequence ID" value="NZ_CBCRVE010000013.1"/>
</dbReference>
<dbReference type="InterPro" id="IPR050188">
    <property type="entry name" value="RluA_PseudoU_synthase"/>
</dbReference>
<evidence type="ECO:0000256" key="3">
    <source>
        <dbReference type="RuleBase" id="RU362028"/>
    </source>
</evidence>
<organism evidence="5 6">
    <name type="scientific">Paenibacillus sediminis</name>
    <dbReference type="NCBI Taxonomy" id="664909"/>
    <lineage>
        <taxon>Bacteria</taxon>
        <taxon>Bacillati</taxon>
        <taxon>Bacillota</taxon>
        <taxon>Bacilli</taxon>
        <taxon>Bacillales</taxon>
        <taxon>Paenibacillaceae</taxon>
        <taxon>Paenibacillus</taxon>
    </lineage>
</organism>
<keyword evidence="6" id="KW-1185">Reference proteome</keyword>
<evidence type="ECO:0000256" key="2">
    <source>
        <dbReference type="ARBA" id="ARBA00010876"/>
    </source>
</evidence>
<dbReference type="Gene3D" id="3.30.2350.10">
    <property type="entry name" value="Pseudouridine synthase"/>
    <property type="match status" value="1"/>
</dbReference>
<gene>
    <name evidence="5" type="ORF">J2Z20_003230</name>
</gene>
<dbReference type="InterPro" id="IPR020103">
    <property type="entry name" value="PsdUridine_synth_cat_dom_sf"/>
</dbReference>
<keyword evidence="3 5" id="KW-0413">Isomerase</keyword>
<dbReference type="PANTHER" id="PTHR21600:SF71">
    <property type="entry name" value="PSEUDOURIDINE SYNTHASE"/>
    <property type="match status" value="1"/>
</dbReference>
<comment type="function">
    <text evidence="3">Responsible for synthesis of pseudouridine from uracil.</text>
</comment>
<comment type="similarity">
    <text evidence="2 3">Belongs to the pseudouridine synthase RluA family.</text>
</comment>
<reference evidence="5 6" key="1">
    <citation type="submission" date="2021-03" db="EMBL/GenBank/DDBJ databases">
        <title>Genomic Encyclopedia of Type Strains, Phase IV (KMG-IV): sequencing the most valuable type-strain genomes for metagenomic binning, comparative biology and taxonomic classification.</title>
        <authorList>
            <person name="Goeker M."/>
        </authorList>
    </citation>
    <scope>NUCLEOTIDE SEQUENCE [LARGE SCALE GENOMIC DNA]</scope>
    <source>
        <strain evidence="5 6">DSM 23491</strain>
    </source>
</reference>
<feature type="domain" description="Pseudouridine synthase RsuA/RluA-like" evidence="4">
    <location>
        <begin position="92"/>
        <end position="241"/>
    </location>
</feature>
<evidence type="ECO:0000256" key="1">
    <source>
        <dbReference type="ARBA" id="ARBA00000073"/>
    </source>
</evidence>
<dbReference type="SUPFAM" id="SSF55120">
    <property type="entry name" value="Pseudouridine synthase"/>
    <property type="match status" value="1"/>
</dbReference>
<dbReference type="GO" id="GO:0160140">
    <property type="term" value="F:23S rRNA pseudouridine(1911/1915/1917) synthase activity"/>
    <property type="evidence" value="ECO:0007669"/>
    <property type="project" value="UniProtKB-EC"/>
</dbReference>
<comment type="caution">
    <text evidence="5">The sequence shown here is derived from an EMBL/GenBank/DDBJ whole genome shotgun (WGS) entry which is preliminary data.</text>
</comment>
<evidence type="ECO:0000313" key="5">
    <source>
        <dbReference type="EMBL" id="MBP1938310.1"/>
    </source>
</evidence>
<comment type="catalytic activity">
    <reaction evidence="1 3">
        <text>a uridine in RNA = a pseudouridine in RNA</text>
        <dbReference type="Rhea" id="RHEA:48348"/>
        <dbReference type="Rhea" id="RHEA-COMP:12068"/>
        <dbReference type="Rhea" id="RHEA-COMP:12069"/>
        <dbReference type="ChEBI" id="CHEBI:65314"/>
        <dbReference type="ChEBI" id="CHEBI:65315"/>
    </reaction>
</comment>